<keyword evidence="2 4" id="KW-0479">Metal-binding</keyword>
<keyword evidence="7" id="KW-1185">Reference proteome</keyword>
<comment type="caution">
    <text evidence="6">The sequence shown here is derived from an EMBL/GenBank/DDBJ whole genome shotgun (WGS) entry which is preliminary data.</text>
</comment>
<dbReference type="RefSeq" id="WP_283371980.1">
    <property type="nucleotide sequence ID" value="NZ_JASHID010000027.1"/>
</dbReference>
<accession>A0ABT6YV36</accession>
<dbReference type="Proteomes" id="UP001236569">
    <property type="component" value="Unassembled WGS sequence"/>
</dbReference>
<proteinExistence type="predicted"/>
<feature type="domain" description="Cytochrome c" evidence="5">
    <location>
        <begin position="33"/>
        <end position="121"/>
    </location>
</feature>
<dbReference type="EMBL" id="JASHID010000027">
    <property type="protein sequence ID" value="MDI9867312.1"/>
    <property type="molecule type" value="Genomic_DNA"/>
</dbReference>
<dbReference type="SUPFAM" id="SSF46626">
    <property type="entry name" value="Cytochrome c"/>
    <property type="match status" value="1"/>
</dbReference>
<dbReference type="InterPro" id="IPR009056">
    <property type="entry name" value="Cyt_c-like_dom"/>
</dbReference>
<organism evidence="6 7">
    <name type="scientific">Flectobacillus longus</name>
    <dbReference type="NCBI Taxonomy" id="2984207"/>
    <lineage>
        <taxon>Bacteria</taxon>
        <taxon>Pseudomonadati</taxon>
        <taxon>Bacteroidota</taxon>
        <taxon>Cytophagia</taxon>
        <taxon>Cytophagales</taxon>
        <taxon>Flectobacillaceae</taxon>
        <taxon>Flectobacillus</taxon>
    </lineage>
</organism>
<protein>
    <submittedName>
        <fullName evidence="6">Cytochrome c</fullName>
    </submittedName>
</protein>
<sequence>MFKYIVTGLLLVGMLGSAVSARYGQKNTIHKAIQADSGQLVYENYCLACHQEDGSGVPNLNPPLIQNEWVLGDSVRLIKVVLNGLKGVEVAGESYSNEMPSHDFLSDKDIANVLTYIRKSFGNKASVITPAMVKMQRAKK</sequence>
<keyword evidence="1 4" id="KW-0349">Heme</keyword>
<keyword evidence="3 4" id="KW-0408">Iron</keyword>
<reference evidence="6 7" key="1">
    <citation type="submission" date="2023-05" db="EMBL/GenBank/DDBJ databases">
        <title>Novel species of genus Flectobacillus isolated from stream in China.</title>
        <authorList>
            <person name="Lu H."/>
        </authorList>
    </citation>
    <scope>NUCLEOTIDE SEQUENCE [LARGE SCALE GENOMIC DNA]</scope>
    <source>
        <strain evidence="6 7">DC10W</strain>
    </source>
</reference>
<dbReference type="PANTHER" id="PTHR35008">
    <property type="entry name" value="BLL4482 PROTEIN-RELATED"/>
    <property type="match status" value="1"/>
</dbReference>
<dbReference type="InterPro" id="IPR036909">
    <property type="entry name" value="Cyt_c-like_dom_sf"/>
</dbReference>
<evidence type="ECO:0000259" key="5">
    <source>
        <dbReference type="PROSITE" id="PS51007"/>
    </source>
</evidence>
<dbReference type="Gene3D" id="1.10.760.10">
    <property type="entry name" value="Cytochrome c-like domain"/>
    <property type="match status" value="1"/>
</dbReference>
<gene>
    <name evidence="6" type="ORF">QM480_23420</name>
</gene>
<evidence type="ECO:0000256" key="4">
    <source>
        <dbReference type="PROSITE-ProRule" id="PRU00433"/>
    </source>
</evidence>
<evidence type="ECO:0000256" key="1">
    <source>
        <dbReference type="ARBA" id="ARBA00022617"/>
    </source>
</evidence>
<dbReference type="Pfam" id="PF00034">
    <property type="entry name" value="Cytochrom_C"/>
    <property type="match status" value="1"/>
</dbReference>
<dbReference type="PROSITE" id="PS51007">
    <property type="entry name" value="CYTC"/>
    <property type="match status" value="1"/>
</dbReference>
<dbReference type="PANTHER" id="PTHR35008:SF8">
    <property type="entry name" value="ALCOHOL DEHYDROGENASE CYTOCHROME C SUBUNIT"/>
    <property type="match status" value="1"/>
</dbReference>
<evidence type="ECO:0000256" key="2">
    <source>
        <dbReference type="ARBA" id="ARBA00022723"/>
    </source>
</evidence>
<evidence type="ECO:0000256" key="3">
    <source>
        <dbReference type="ARBA" id="ARBA00023004"/>
    </source>
</evidence>
<dbReference type="InterPro" id="IPR051459">
    <property type="entry name" value="Cytochrome_c-type_DH"/>
</dbReference>
<name>A0ABT6YV36_9BACT</name>
<evidence type="ECO:0000313" key="7">
    <source>
        <dbReference type="Proteomes" id="UP001236569"/>
    </source>
</evidence>
<evidence type="ECO:0000313" key="6">
    <source>
        <dbReference type="EMBL" id="MDI9867312.1"/>
    </source>
</evidence>